<accession>A0A3F3H5U0</accession>
<evidence type="ECO:0000259" key="7">
    <source>
        <dbReference type="Pfam" id="PF00248"/>
    </source>
</evidence>
<proteinExistence type="inferred from homology"/>
<dbReference type="Proteomes" id="UP000064514">
    <property type="component" value="Unassembled WGS sequence"/>
</dbReference>
<dbReference type="EMBL" id="DF968091">
    <property type="protein sequence ID" value="GAP04977.1"/>
    <property type="molecule type" value="Genomic_DNA"/>
</dbReference>
<gene>
    <name evidence="8" type="ORF">FTRO_0140220</name>
</gene>
<dbReference type="PIRSF" id="PIRSF000097">
    <property type="entry name" value="AKR"/>
    <property type="match status" value="1"/>
</dbReference>
<dbReference type="STRING" id="709323.GCA_001047135_01544"/>
<dbReference type="InterPro" id="IPR023210">
    <property type="entry name" value="NADP_OxRdtase_dom"/>
</dbReference>
<dbReference type="GO" id="GO:0016616">
    <property type="term" value="F:oxidoreductase activity, acting on the CH-OH group of donors, NAD or NADP as acceptor"/>
    <property type="evidence" value="ECO:0007669"/>
    <property type="project" value="UniProtKB-ARBA"/>
</dbReference>
<protein>
    <submittedName>
        <fullName evidence="8">2,5-didehydrogluconate reductase</fullName>
    </submittedName>
</protein>
<dbReference type="AlphaFoldDB" id="A0A3F3H5U0"/>
<keyword evidence="2" id="KW-0521">NADP</keyword>
<evidence type="ECO:0000256" key="1">
    <source>
        <dbReference type="ARBA" id="ARBA00007905"/>
    </source>
</evidence>
<organism evidence="8">
    <name type="scientific">Fructobacillus tropaeoli</name>
    <dbReference type="NCBI Taxonomy" id="709323"/>
    <lineage>
        <taxon>Bacteria</taxon>
        <taxon>Bacillati</taxon>
        <taxon>Bacillota</taxon>
        <taxon>Bacilli</taxon>
        <taxon>Lactobacillales</taxon>
        <taxon>Lactobacillaceae</taxon>
        <taxon>Fructobacillus</taxon>
    </lineage>
</organism>
<dbReference type="PANTHER" id="PTHR43827:SF3">
    <property type="entry name" value="NADP-DEPENDENT OXIDOREDUCTASE DOMAIN-CONTAINING PROTEIN"/>
    <property type="match status" value="1"/>
</dbReference>
<evidence type="ECO:0000256" key="3">
    <source>
        <dbReference type="ARBA" id="ARBA00023002"/>
    </source>
</evidence>
<dbReference type="RefSeq" id="WP_059394302.1">
    <property type="nucleotide sequence ID" value="NZ_DF968091.1"/>
</dbReference>
<evidence type="ECO:0000256" key="2">
    <source>
        <dbReference type="ARBA" id="ARBA00022857"/>
    </source>
</evidence>
<dbReference type="PANTHER" id="PTHR43827">
    <property type="entry name" value="2,5-DIKETO-D-GLUCONIC ACID REDUCTASE"/>
    <property type="match status" value="1"/>
</dbReference>
<dbReference type="InterPro" id="IPR036812">
    <property type="entry name" value="NAD(P)_OxRdtase_dom_sf"/>
</dbReference>
<feature type="active site" description="Proton donor" evidence="4">
    <location>
        <position position="48"/>
    </location>
</feature>
<keyword evidence="3" id="KW-0560">Oxidoreductase</keyword>
<dbReference type="Gene3D" id="3.20.20.100">
    <property type="entry name" value="NADP-dependent oxidoreductase domain"/>
    <property type="match status" value="1"/>
</dbReference>
<dbReference type="Pfam" id="PF00248">
    <property type="entry name" value="Aldo_ket_red"/>
    <property type="match status" value="1"/>
</dbReference>
<dbReference type="PROSITE" id="PS00798">
    <property type="entry name" value="ALDOKETO_REDUCTASE_1"/>
    <property type="match status" value="1"/>
</dbReference>
<evidence type="ECO:0000313" key="8">
    <source>
        <dbReference type="EMBL" id="GAP04977.1"/>
    </source>
</evidence>
<dbReference type="FunFam" id="3.20.20.100:FF:000015">
    <property type="entry name" value="Oxidoreductase, aldo/keto reductase family"/>
    <property type="match status" value="1"/>
</dbReference>
<evidence type="ECO:0000256" key="6">
    <source>
        <dbReference type="PIRSR" id="PIRSR000097-3"/>
    </source>
</evidence>
<evidence type="ECO:0000256" key="4">
    <source>
        <dbReference type="PIRSR" id="PIRSR000097-1"/>
    </source>
</evidence>
<feature type="site" description="Lowers pKa of active site Tyr" evidence="6">
    <location>
        <position position="77"/>
    </location>
</feature>
<name>A0A3F3H5U0_9LACO</name>
<feature type="binding site" evidence="5">
    <location>
        <position position="110"/>
    </location>
    <ligand>
        <name>substrate</name>
    </ligand>
</feature>
<dbReference type="InterPro" id="IPR020471">
    <property type="entry name" value="AKR"/>
</dbReference>
<dbReference type="SUPFAM" id="SSF51430">
    <property type="entry name" value="NAD(P)-linked oxidoreductase"/>
    <property type="match status" value="1"/>
</dbReference>
<evidence type="ECO:0000256" key="5">
    <source>
        <dbReference type="PIRSR" id="PIRSR000097-2"/>
    </source>
</evidence>
<feature type="domain" description="NADP-dependent oxidoreductase" evidence="7">
    <location>
        <begin position="20"/>
        <end position="261"/>
    </location>
</feature>
<sequence>MEYTILNNGVQMPKLGFGVYQIPVDETKEAVLNAIKIGYRLIDTAGAYKNEVQVGQAVNEAIKAGIVKREELFITTKLWVSEYNEQHAEKAINDRLQKMQLDYLDLLLLHQPYGDIYGAWRAMEKSLNAGKLRSIGVSNFDSGKIVEFAKLVSVTPQVNQLEFNPWNQRENDEEWNRKYHVQPEAWAPFAEGRLDLFHNEILQEIGNKYNKTIGQVVLRWLVQRNIVVLAKSVRESRMRENMDIFDFSLSESDMNLIKSLNRNETAFFDHHDPIQVERITGWTL</sequence>
<reference evidence="8" key="1">
    <citation type="journal article" date="2015" name="BMC Genomics">
        <title>Comparative genomics of Fructobacillus spp. and Leuconostoc spp. reveals niche-specific evolution of Fructobacillus spp.</title>
        <authorList>
            <person name="Endo A."/>
            <person name="Tanizawa Y."/>
            <person name="Tanaka N."/>
            <person name="Maeno S."/>
            <person name="Kumar H."/>
            <person name="Shiwa Y."/>
            <person name="Okada S."/>
            <person name="Yoshikawa H."/>
            <person name="Dicks L."/>
            <person name="Nakagawa J."/>
            <person name="Arita M."/>
        </authorList>
    </citation>
    <scope>NUCLEOTIDE SEQUENCE [LARGE SCALE GENOMIC DNA]</scope>
    <source>
        <strain evidence="8">F214-1</strain>
    </source>
</reference>
<dbReference type="PRINTS" id="PR00069">
    <property type="entry name" value="ALDKETRDTASE"/>
</dbReference>
<dbReference type="InterPro" id="IPR018170">
    <property type="entry name" value="Aldo/ket_reductase_CS"/>
</dbReference>
<comment type="similarity">
    <text evidence="1">Belongs to the aldo/keto reductase family.</text>
</comment>